<reference evidence="2" key="1">
    <citation type="submission" date="2019-06" db="EMBL/GenBank/DDBJ databases">
        <authorList>
            <consortium name="Wellcome Sanger Institute Data Sharing"/>
        </authorList>
    </citation>
    <scope>NUCLEOTIDE SEQUENCE [LARGE SCALE GENOMIC DNA]</scope>
</reference>
<dbReference type="GO" id="GO:0033063">
    <property type="term" value="C:Rad51B-Rad51C-Rad51D-XRCC2 complex"/>
    <property type="evidence" value="ECO:0007669"/>
    <property type="project" value="InterPro"/>
</dbReference>
<dbReference type="GO" id="GO:0005813">
    <property type="term" value="C:centrosome"/>
    <property type="evidence" value="ECO:0007669"/>
    <property type="project" value="TreeGrafter"/>
</dbReference>
<accession>A0A672HA65</accession>
<dbReference type="InParanoid" id="A0A672HA65"/>
<dbReference type="GO" id="GO:0005524">
    <property type="term" value="F:ATP binding"/>
    <property type="evidence" value="ECO:0007669"/>
    <property type="project" value="InterPro"/>
</dbReference>
<evidence type="ECO:0000259" key="1">
    <source>
        <dbReference type="PROSITE" id="PS50162"/>
    </source>
</evidence>
<dbReference type="GO" id="GO:0005657">
    <property type="term" value="C:replication fork"/>
    <property type="evidence" value="ECO:0007669"/>
    <property type="project" value="InterPro"/>
</dbReference>
<evidence type="ECO:0000313" key="3">
    <source>
        <dbReference type="Proteomes" id="UP000472267"/>
    </source>
</evidence>
<dbReference type="CDD" id="cd19490">
    <property type="entry name" value="XRCC2"/>
    <property type="match status" value="1"/>
</dbReference>
<proteinExistence type="predicted"/>
<protein>
    <recommendedName>
        <fullName evidence="1">RecA family profile 1 domain-containing protein</fullName>
    </recommendedName>
</protein>
<keyword evidence="3" id="KW-1185">Reference proteome</keyword>
<evidence type="ECO:0000313" key="2">
    <source>
        <dbReference type="Ensembl" id="ENSSFAP00005026036.1"/>
    </source>
</evidence>
<dbReference type="Pfam" id="PF08423">
    <property type="entry name" value="Rad51"/>
    <property type="match status" value="1"/>
</dbReference>
<name>A0A672HA65_SALFA</name>
<dbReference type="GO" id="GO:0000724">
    <property type="term" value="P:double-strand break repair via homologous recombination"/>
    <property type="evidence" value="ECO:0007669"/>
    <property type="project" value="InterPro"/>
</dbReference>
<dbReference type="Ensembl" id="ENSSFAT00005027063.1">
    <property type="protein sequence ID" value="ENSSFAP00005026036.1"/>
    <property type="gene ID" value="ENSSFAG00005013383.1"/>
</dbReference>
<dbReference type="PROSITE" id="PS50162">
    <property type="entry name" value="RECA_2"/>
    <property type="match status" value="1"/>
</dbReference>
<dbReference type="Gene3D" id="3.40.50.300">
    <property type="entry name" value="P-loop containing nucleotide triphosphate hydrolases"/>
    <property type="match status" value="1"/>
</dbReference>
<dbReference type="InterPro" id="IPR013632">
    <property type="entry name" value="Rad51_C"/>
</dbReference>
<dbReference type="InterPro" id="IPR030547">
    <property type="entry name" value="XRCC2"/>
</dbReference>
<sequence length="351" mass="38523">MCIVTLHGCVYVSTRVRLCACSSCVITSLSASSSAPFQEVLKQARGTLESEMNESGAQLLARLEARRSLKDIEPRLFPDGGGPESGEVVELFGTEGTGKTELLYHLLCRCVLPEAAGGLQVDVVFVDTDYSLDMLRLVSVLDGRLNAGDATRLSLRTPRFPWTGEPQQGRTRVSECLCLCPDEEALSSCLSRLLVVHCSSSSQLLLTLHFLETSLSARPGLSLLLIDSISAFYWPDRSAGGASVTKQEETLTKCSELLGRLLRDYRVTVFTSCHPIRRSGAGSSSDWDRPFLCRSWQRLVTHRLLCSRQEAAGGAGEQRRRQVFSVHCNSFKTKTQRSSCFTVTDGGVQFL</sequence>
<dbReference type="PANTHER" id="PTHR46644">
    <property type="entry name" value="DNA REPAIR PROTEIN XRCC2"/>
    <property type="match status" value="1"/>
</dbReference>
<dbReference type="GO" id="GO:0000400">
    <property type="term" value="F:four-way junction DNA binding"/>
    <property type="evidence" value="ECO:0007669"/>
    <property type="project" value="TreeGrafter"/>
</dbReference>
<dbReference type="SUPFAM" id="SSF52540">
    <property type="entry name" value="P-loop containing nucleoside triphosphate hydrolases"/>
    <property type="match status" value="1"/>
</dbReference>
<organism evidence="2 3">
    <name type="scientific">Salarias fasciatus</name>
    <name type="common">Jewelled blenny</name>
    <name type="synonym">Blennius fasciatus</name>
    <dbReference type="NCBI Taxonomy" id="181472"/>
    <lineage>
        <taxon>Eukaryota</taxon>
        <taxon>Metazoa</taxon>
        <taxon>Chordata</taxon>
        <taxon>Craniata</taxon>
        <taxon>Vertebrata</taxon>
        <taxon>Euteleostomi</taxon>
        <taxon>Actinopterygii</taxon>
        <taxon>Neopterygii</taxon>
        <taxon>Teleostei</taxon>
        <taxon>Neoteleostei</taxon>
        <taxon>Acanthomorphata</taxon>
        <taxon>Ovalentaria</taxon>
        <taxon>Blenniimorphae</taxon>
        <taxon>Blenniiformes</taxon>
        <taxon>Blennioidei</taxon>
        <taxon>Blenniidae</taxon>
        <taxon>Salariinae</taxon>
        <taxon>Salarias</taxon>
    </lineage>
</organism>
<dbReference type="GO" id="GO:0140664">
    <property type="term" value="F:ATP-dependent DNA damage sensor activity"/>
    <property type="evidence" value="ECO:0007669"/>
    <property type="project" value="InterPro"/>
</dbReference>
<dbReference type="PANTHER" id="PTHR46644:SF2">
    <property type="entry name" value="DNA REPAIR PROTEIN XRCC2"/>
    <property type="match status" value="1"/>
</dbReference>
<feature type="domain" description="RecA family profile 1" evidence="1">
    <location>
        <begin position="61"/>
        <end position="275"/>
    </location>
</feature>
<reference evidence="2" key="2">
    <citation type="submission" date="2025-08" db="UniProtKB">
        <authorList>
            <consortium name="Ensembl"/>
        </authorList>
    </citation>
    <scope>IDENTIFICATION</scope>
</reference>
<reference evidence="2" key="3">
    <citation type="submission" date="2025-09" db="UniProtKB">
        <authorList>
            <consortium name="Ensembl"/>
        </authorList>
    </citation>
    <scope>IDENTIFICATION</scope>
</reference>
<dbReference type="InterPro" id="IPR027417">
    <property type="entry name" value="P-loop_NTPase"/>
</dbReference>
<dbReference type="OMA" id="MQPVFTV"/>
<dbReference type="Proteomes" id="UP000472267">
    <property type="component" value="Chromosome 9"/>
</dbReference>
<gene>
    <name evidence="2" type="primary">xrcc2</name>
</gene>
<dbReference type="GO" id="GO:0042148">
    <property type="term" value="P:DNA strand invasion"/>
    <property type="evidence" value="ECO:0007669"/>
    <property type="project" value="TreeGrafter"/>
</dbReference>
<dbReference type="AlphaFoldDB" id="A0A672HA65"/>
<dbReference type="InterPro" id="IPR020588">
    <property type="entry name" value="RecA_ATP-bd"/>
</dbReference>